<sequence length="607" mass="66957">MAKTIEQLWNQGQTTTVAQITHLAGPNLVLGYKKLGKRLHSNEESIIVDVRDAFGLLCLILPRCSNPEGLVRSIALFGRNGLIYKALAFLGDISRRFQPSREQPYTALAFETLSGYIPALAKEALHLVLEAACMSCRCQGGSVQDDQLLGLLREMARSASDRRSRAAVMISALISRLKTVPSFTPTLPSPRVSLDPPSFEDPTLRDPETCKKRQKDVVEKATERNREAVERKREQRHAKDLAAMARTADRLKDERQAEENAMQEESRRTRLRVVEEQIAAAEAEAAADKAQHLTQRRACEVLDAHQQAMAAVREADTAERLKPDPRREQVRAIAEENRVDAAEQAAIKQLAALLLDTTMARSDATPLGPDGRAVGAETALIFSKQVEEEMKASNARHEATDAAIQDNAAAIMEVRARARSVQELHGRLAADRLRTNKEAARSIRAPRKQPTMAAGTSSWGRVGFEADEEIIAPRPNLDDQNDDLNSDSDSDSVDPRLLHEPESVPSPDYPASIREPLDRSPNRNPPRPLRPVGDSHMIPSMPLLDDPESEADEVSELRLRMIPVTGEDGGVEMDDLDLTPDDMSLSDSVISTLSPYMTPGMRKGKSP</sequence>
<evidence type="ECO:0000313" key="3">
    <source>
        <dbReference type="Proteomes" id="UP000717585"/>
    </source>
</evidence>
<protein>
    <submittedName>
        <fullName evidence="2">Uncharacterized protein</fullName>
    </submittedName>
</protein>
<feature type="compositionally biased region" description="Basic and acidic residues" evidence="1">
    <location>
        <begin position="432"/>
        <end position="441"/>
    </location>
</feature>
<evidence type="ECO:0000313" key="2">
    <source>
        <dbReference type="EMBL" id="KAG9395586.1"/>
    </source>
</evidence>
<keyword evidence="3" id="KW-1185">Reference proteome</keyword>
<reference evidence="2" key="1">
    <citation type="submission" date="2021-05" db="EMBL/GenBank/DDBJ databases">
        <title>A free-living protist that lacks canonical eukaryotic 1 DNA replication and segregation systems.</title>
        <authorList>
            <person name="Salas-Leiva D.E."/>
            <person name="Tromer E.C."/>
            <person name="Curtis B.A."/>
            <person name="Jerlstrom-Hultqvist J."/>
            <person name="Kolisko M."/>
            <person name="Yi Z."/>
            <person name="Salas-Leiva J.S."/>
            <person name="Gallot-Lavallee L."/>
            <person name="Kops G.J.P.L."/>
            <person name="Archibald J.M."/>
            <person name="Simpson A.G.B."/>
            <person name="Roger A.J."/>
        </authorList>
    </citation>
    <scope>NUCLEOTIDE SEQUENCE</scope>
    <source>
        <strain evidence="2">BICM</strain>
    </source>
</reference>
<feature type="region of interest" description="Disordered" evidence="1">
    <location>
        <begin position="474"/>
        <end position="552"/>
    </location>
</feature>
<dbReference type="AlphaFoldDB" id="A0A8J6BZJ1"/>
<feature type="compositionally biased region" description="Basic and acidic residues" evidence="1">
    <location>
        <begin position="202"/>
        <end position="239"/>
    </location>
</feature>
<comment type="caution">
    <text evidence="2">The sequence shown here is derived from an EMBL/GenBank/DDBJ whole genome shotgun (WGS) entry which is preliminary data.</text>
</comment>
<accession>A0A8J6BZJ1</accession>
<gene>
    <name evidence="2" type="ORF">J8273_2781</name>
</gene>
<feature type="region of interest" description="Disordered" evidence="1">
    <location>
        <begin position="185"/>
        <end position="239"/>
    </location>
</feature>
<feature type="region of interest" description="Disordered" evidence="1">
    <location>
        <begin position="432"/>
        <end position="461"/>
    </location>
</feature>
<feature type="compositionally biased region" description="Basic and acidic residues" evidence="1">
    <location>
        <begin position="493"/>
        <end position="502"/>
    </location>
</feature>
<dbReference type="EMBL" id="JAHDYR010000009">
    <property type="protein sequence ID" value="KAG9395586.1"/>
    <property type="molecule type" value="Genomic_DNA"/>
</dbReference>
<feature type="compositionally biased region" description="Acidic residues" evidence="1">
    <location>
        <begin position="479"/>
        <end position="492"/>
    </location>
</feature>
<name>A0A8J6BZJ1_9EUKA</name>
<proteinExistence type="predicted"/>
<evidence type="ECO:0000256" key="1">
    <source>
        <dbReference type="SAM" id="MobiDB-lite"/>
    </source>
</evidence>
<organism evidence="2 3">
    <name type="scientific">Carpediemonas membranifera</name>
    <dbReference type="NCBI Taxonomy" id="201153"/>
    <lineage>
        <taxon>Eukaryota</taxon>
        <taxon>Metamonada</taxon>
        <taxon>Carpediemonas-like organisms</taxon>
        <taxon>Carpediemonas</taxon>
    </lineage>
</organism>
<dbReference type="Proteomes" id="UP000717585">
    <property type="component" value="Unassembled WGS sequence"/>
</dbReference>